<dbReference type="PANTHER" id="PTHR23504">
    <property type="entry name" value="MAJOR FACILITATOR SUPERFAMILY DOMAIN-CONTAINING PROTEIN 10"/>
    <property type="match status" value="1"/>
</dbReference>
<keyword evidence="11" id="KW-1185">Reference proteome</keyword>
<feature type="domain" description="Major facilitator superfamily (MFS) profile" evidence="9">
    <location>
        <begin position="1"/>
        <end position="390"/>
    </location>
</feature>
<dbReference type="Pfam" id="PF07690">
    <property type="entry name" value="MFS_1"/>
    <property type="match status" value="1"/>
</dbReference>
<keyword evidence="8" id="KW-0732">Signal</keyword>
<feature type="transmembrane region" description="Helical" evidence="7">
    <location>
        <begin position="294"/>
        <end position="323"/>
    </location>
</feature>
<evidence type="ECO:0000256" key="5">
    <source>
        <dbReference type="ARBA" id="ARBA00023136"/>
    </source>
</evidence>
<keyword evidence="2" id="KW-0813">Transport</keyword>
<protein>
    <recommendedName>
        <fullName evidence="9">Major facilitator superfamily (MFS) profile domain-containing protein</fullName>
    </recommendedName>
</protein>
<dbReference type="OrthoDB" id="10262656at2759"/>
<dbReference type="InterPro" id="IPR011701">
    <property type="entry name" value="MFS"/>
</dbReference>
<dbReference type="PANTHER" id="PTHR23504:SF15">
    <property type="entry name" value="MAJOR FACILITATOR SUPERFAMILY (MFS) PROFILE DOMAIN-CONTAINING PROTEIN"/>
    <property type="match status" value="1"/>
</dbReference>
<evidence type="ECO:0000313" key="10">
    <source>
        <dbReference type="EMBL" id="EPS36288.1"/>
    </source>
</evidence>
<comment type="caution">
    <text evidence="10">The sequence shown here is derived from an EMBL/GenBank/DDBJ whole genome shotgun (WGS) entry which is preliminary data.</text>
</comment>
<gene>
    <name evidence="10" type="ORF">H072_10173</name>
</gene>
<evidence type="ECO:0000256" key="1">
    <source>
        <dbReference type="ARBA" id="ARBA00004141"/>
    </source>
</evidence>
<feature type="transmembrane region" description="Helical" evidence="7">
    <location>
        <begin position="364"/>
        <end position="385"/>
    </location>
</feature>
<evidence type="ECO:0000256" key="2">
    <source>
        <dbReference type="ARBA" id="ARBA00022448"/>
    </source>
</evidence>
<evidence type="ECO:0000256" key="7">
    <source>
        <dbReference type="SAM" id="Phobius"/>
    </source>
</evidence>
<comment type="subcellular location">
    <subcellularLocation>
        <location evidence="1">Membrane</location>
        <topology evidence="1">Multi-pass membrane protein</topology>
    </subcellularLocation>
</comment>
<feature type="signal peptide" evidence="8">
    <location>
        <begin position="1"/>
        <end position="19"/>
    </location>
</feature>
<accession>S8BAX4</accession>
<dbReference type="Proteomes" id="UP000015100">
    <property type="component" value="Unassembled WGS sequence"/>
</dbReference>
<dbReference type="InterPro" id="IPR036259">
    <property type="entry name" value="MFS_trans_sf"/>
</dbReference>
<evidence type="ECO:0000256" key="3">
    <source>
        <dbReference type="ARBA" id="ARBA00022692"/>
    </source>
</evidence>
<name>S8BAX4_DACHA</name>
<dbReference type="SUPFAM" id="SSF103473">
    <property type="entry name" value="MFS general substrate transporter"/>
    <property type="match status" value="1"/>
</dbReference>
<dbReference type="PROSITE" id="PS50850">
    <property type="entry name" value="MFS"/>
    <property type="match status" value="1"/>
</dbReference>
<proteinExistence type="predicted"/>
<dbReference type="InterPro" id="IPR020846">
    <property type="entry name" value="MFS_dom"/>
</dbReference>
<feature type="transmembrane region" description="Helical" evidence="7">
    <location>
        <begin position="262"/>
        <end position="282"/>
    </location>
</feature>
<dbReference type="OMA" id="AMIARCC"/>
<sequence>MLACVVLFGFSTSLHMAMIARCCVGLLNGNVGILRTVVAELVPEKELQPQAFGILPLAWNIGSIIGPAIGGFLSEPAQKYPEVFPKESFFDRNPWALPNLFIATISLVGFCLGILFLEETLAERKYRYDPGRDIGRRIEQFLGFKSESPIARPQLDAHDRDRSPDATLTWSQILTKSSVQLILLYVTLAIHNISYEQLLSVFLATKIHAKSNPIRLPFHLPGGFALDTSDIGLVFASIGVVVIIVQFVFYPPLAKKYGKIRLLTVAAILDPIAYNAIPYTLSLYKPYTANGSNWMLWVTWAAIVIMRGTTTVFALTSCVILITNTASSPKALGTLNGLSTSLAALGLSLGPSTFGWLFSTGQKSSWTTIPWVGLSLVALSMWVWIPDAEDLERDDKNPISQHSSNSDADDQISARD</sequence>
<feature type="transmembrane region" description="Helical" evidence="7">
    <location>
        <begin position="95"/>
        <end position="117"/>
    </location>
</feature>
<dbReference type="GO" id="GO:0016020">
    <property type="term" value="C:membrane"/>
    <property type="evidence" value="ECO:0007669"/>
    <property type="project" value="UniProtKB-SubCell"/>
</dbReference>
<organism evidence="10 11">
    <name type="scientific">Dactylellina haptotyla (strain CBS 200.50)</name>
    <name type="common">Nematode-trapping fungus</name>
    <name type="synonym">Monacrosporium haptotylum</name>
    <dbReference type="NCBI Taxonomy" id="1284197"/>
    <lineage>
        <taxon>Eukaryota</taxon>
        <taxon>Fungi</taxon>
        <taxon>Dikarya</taxon>
        <taxon>Ascomycota</taxon>
        <taxon>Pezizomycotina</taxon>
        <taxon>Orbiliomycetes</taxon>
        <taxon>Orbiliales</taxon>
        <taxon>Orbiliaceae</taxon>
        <taxon>Dactylellina</taxon>
    </lineage>
</organism>
<dbReference type="Gene3D" id="1.20.1250.20">
    <property type="entry name" value="MFS general substrate transporter like domains"/>
    <property type="match status" value="1"/>
</dbReference>
<evidence type="ECO:0000256" key="6">
    <source>
        <dbReference type="SAM" id="MobiDB-lite"/>
    </source>
</evidence>
<feature type="chain" id="PRO_5004548408" description="Major facilitator superfamily (MFS) profile domain-containing protein" evidence="8">
    <location>
        <begin position="20"/>
        <end position="416"/>
    </location>
</feature>
<evidence type="ECO:0000313" key="11">
    <source>
        <dbReference type="Proteomes" id="UP000015100"/>
    </source>
</evidence>
<dbReference type="EMBL" id="AQGS01000935">
    <property type="protein sequence ID" value="EPS36288.1"/>
    <property type="molecule type" value="Genomic_DNA"/>
</dbReference>
<keyword evidence="3 7" id="KW-0812">Transmembrane</keyword>
<reference evidence="10 11" key="1">
    <citation type="journal article" date="2013" name="PLoS Genet.">
        <title>Genomic mechanisms accounting for the adaptation to parasitism in nematode-trapping fungi.</title>
        <authorList>
            <person name="Meerupati T."/>
            <person name="Andersson K.M."/>
            <person name="Friman E."/>
            <person name="Kumar D."/>
            <person name="Tunlid A."/>
            <person name="Ahren D."/>
        </authorList>
    </citation>
    <scope>NUCLEOTIDE SEQUENCE [LARGE SCALE GENOMIC DNA]</scope>
    <source>
        <strain evidence="10 11">CBS 200.50</strain>
    </source>
</reference>
<dbReference type="eggNOG" id="KOG2615">
    <property type="taxonomic scope" value="Eukaryota"/>
</dbReference>
<feature type="region of interest" description="Disordered" evidence="6">
    <location>
        <begin position="393"/>
        <end position="416"/>
    </location>
</feature>
<keyword evidence="5 7" id="KW-0472">Membrane</keyword>
<feature type="transmembrane region" description="Helical" evidence="7">
    <location>
        <begin position="335"/>
        <end position="358"/>
    </location>
</feature>
<evidence type="ECO:0000256" key="8">
    <source>
        <dbReference type="SAM" id="SignalP"/>
    </source>
</evidence>
<dbReference type="GO" id="GO:0022857">
    <property type="term" value="F:transmembrane transporter activity"/>
    <property type="evidence" value="ECO:0007669"/>
    <property type="project" value="InterPro"/>
</dbReference>
<keyword evidence="4 7" id="KW-1133">Transmembrane helix</keyword>
<evidence type="ECO:0000259" key="9">
    <source>
        <dbReference type="PROSITE" id="PS50850"/>
    </source>
</evidence>
<feature type="transmembrane region" description="Helical" evidence="7">
    <location>
        <begin position="178"/>
        <end position="195"/>
    </location>
</feature>
<evidence type="ECO:0000256" key="4">
    <source>
        <dbReference type="ARBA" id="ARBA00022989"/>
    </source>
</evidence>
<dbReference type="AlphaFoldDB" id="S8BAX4"/>
<dbReference type="HOGENOM" id="CLU_001265_54_5_1"/>
<reference evidence="11" key="2">
    <citation type="submission" date="2013-04" db="EMBL/GenBank/DDBJ databases">
        <title>Genomic mechanisms accounting for the adaptation to parasitism in nematode-trapping fungi.</title>
        <authorList>
            <person name="Ahren D.G."/>
        </authorList>
    </citation>
    <scope>NUCLEOTIDE SEQUENCE [LARGE SCALE GENOMIC DNA]</scope>
    <source>
        <strain evidence="11">CBS 200.50</strain>
    </source>
</reference>
<feature type="transmembrane region" description="Helical" evidence="7">
    <location>
        <begin position="231"/>
        <end position="250"/>
    </location>
</feature>